<dbReference type="OMA" id="GSAHELW"/>
<accession>E3MU61</accession>
<dbReference type="GO" id="GO:0045087">
    <property type="term" value="P:innate immune response"/>
    <property type="evidence" value="ECO:0007669"/>
    <property type="project" value="TreeGrafter"/>
</dbReference>
<evidence type="ECO:0000259" key="2">
    <source>
        <dbReference type="Pfam" id="PF25100"/>
    </source>
</evidence>
<dbReference type="Proteomes" id="UP000008281">
    <property type="component" value="Unassembled WGS sequence"/>
</dbReference>
<reference evidence="3" key="1">
    <citation type="submission" date="2007-07" db="EMBL/GenBank/DDBJ databases">
        <title>PCAP assembly of the Caenorhabditis remanei genome.</title>
        <authorList>
            <consortium name="The Caenorhabditis remanei Sequencing Consortium"/>
            <person name="Wilson R.K."/>
        </authorList>
    </citation>
    <scope>NUCLEOTIDE SEQUENCE [LARGE SCALE GENOMIC DNA]</scope>
    <source>
        <strain evidence="3">PB4641</strain>
    </source>
</reference>
<proteinExistence type="predicted"/>
<evidence type="ECO:0000313" key="4">
    <source>
        <dbReference type="Proteomes" id="UP000008281"/>
    </source>
</evidence>
<keyword evidence="4" id="KW-1185">Reference proteome</keyword>
<dbReference type="InParanoid" id="E3MU61"/>
<name>E3MU61_CAERE</name>
<dbReference type="HOGENOM" id="CLU_007994_0_1_1"/>
<dbReference type="GO" id="GO:0045121">
    <property type="term" value="C:membrane raft"/>
    <property type="evidence" value="ECO:0007669"/>
    <property type="project" value="TreeGrafter"/>
</dbReference>
<dbReference type="InterPro" id="IPR056711">
    <property type="entry name" value="DUF7809"/>
</dbReference>
<dbReference type="eggNOG" id="ENOG502RT8R">
    <property type="taxonomic scope" value="Eukaryota"/>
</dbReference>
<feature type="domain" description="DUF7809" evidence="2">
    <location>
        <begin position="111"/>
        <end position="266"/>
    </location>
</feature>
<evidence type="ECO:0000256" key="1">
    <source>
        <dbReference type="SAM" id="Coils"/>
    </source>
</evidence>
<protein>
    <recommendedName>
        <fullName evidence="2">DUF7809 domain-containing protein</fullName>
    </recommendedName>
</protein>
<keyword evidence="1" id="KW-0175">Coiled coil</keyword>
<gene>
    <name evidence="3" type="ORF">CRE_22515</name>
</gene>
<organism evidence="4">
    <name type="scientific">Caenorhabditis remanei</name>
    <name type="common">Caenorhabditis vulgaris</name>
    <dbReference type="NCBI Taxonomy" id="31234"/>
    <lineage>
        <taxon>Eukaryota</taxon>
        <taxon>Metazoa</taxon>
        <taxon>Ecdysozoa</taxon>
        <taxon>Nematoda</taxon>
        <taxon>Chromadorea</taxon>
        <taxon>Rhabditida</taxon>
        <taxon>Rhabditina</taxon>
        <taxon>Rhabditomorpha</taxon>
        <taxon>Rhabditoidea</taxon>
        <taxon>Rhabditidae</taxon>
        <taxon>Peloderinae</taxon>
        <taxon>Caenorhabditis</taxon>
    </lineage>
</organism>
<dbReference type="EMBL" id="DS268478">
    <property type="protein sequence ID" value="EFP09051.1"/>
    <property type="molecule type" value="Genomic_DNA"/>
</dbReference>
<dbReference type="PANTHER" id="PTHR21447:SF13">
    <property type="entry name" value="RING-TYPE DOMAIN-CONTAINING PROTEIN"/>
    <property type="match status" value="1"/>
</dbReference>
<dbReference type="OrthoDB" id="5874481at2759"/>
<dbReference type="AlphaFoldDB" id="E3MU61"/>
<dbReference type="STRING" id="31234.E3MU61"/>
<evidence type="ECO:0000313" key="3">
    <source>
        <dbReference type="EMBL" id="EFP09051.1"/>
    </source>
</evidence>
<sequence>MSSFLEFPDVALTPMCLHKEAMVYMIEELGLGLLSFNRYPERSSKGKEEELMQLLIESGGYKLRMYGSAHELWENLNIFRNFSQSHQFFNTADEPYQTTPIIYRNSKNEEFICKSDLFAILQNITLRIEQELSFDVISIVAFFLKTQEEKLNGKMEFMRFNTKVLKKIEKELRQEIEKKTIDEYKQVALEMAIVGFDESFEKMKSLNPTIWNQLREQRIRGLVAPFMQTLPLARRGVTLAAIHLSSDKIIRSLRTVIDKRPELFQRSNEKKTNVPLRVRLFEDGNQKFVMKDDIEECDEKKEEDRNLLFTMSMEEVMEKYGEEHVEFLPYPIRRTKHRAVPIKGVGFFKDHDEFYVLAVDAFFELLGNLIFGQKLFQNVEFKDFLEFFAGFESQFKPNWNKPYFMRLNMIRAMKEMMGKVMTKKVEKKEIRNAKPDGFSLQNLKNELKYLGLTETFPEIENYAEVVYKHVDSVKKEKFLRTCDLFDAIKHCQMICVIQRLPNYMKFVHNQKGCARIPGLRCEDCEGIQKKAQLLRKLKLAECVEDIQKTSSDFIPESVSQLEQELEKKTEENRKFHETILKLNAENEANQRLIQLLIDKLSGN</sequence>
<feature type="coiled-coil region" evidence="1">
    <location>
        <begin position="558"/>
        <end position="585"/>
    </location>
</feature>
<dbReference type="Pfam" id="PF25100">
    <property type="entry name" value="DUF7809"/>
    <property type="match status" value="1"/>
</dbReference>
<dbReference type="PANTHER" id="PTHR21447">
    <property type="entry name" value="RING-TYPE DOMAIN-CONTAINING PROTEIN-RELATED"/>
    <property type="match status" value="1"/>
</dbReference>